<organism evidence="2 3">
    <name type="scientific">Arcobacter arenosus</name>
    <dbReference type="NCBI Taxonomy" id="2576037"/>
    <lineage>
        <taxon>Bacteria</taxon>
        <taxon>Pseudomonadati</taxon>
        <taxon>Campylobacterota</taxon>
        <taxon>Epsilonproteobacteria</taxon>
        <taxon>Campylobacterales</taxon>
        <taxon>Arcobacteraceae</taxon>
        <taxon>Arcobacter</taxon>
    </lineage>
</organism>
<dbReference type="GO" id="GO:0005737">
    <property type="term" value="C:cytoplasm"/>
    <property type="evidence" value="ECO:0007669"/>
    <property type="project" value="TreeGrafter"/>
</dbReference>
<dbReference type="PANTHER" id="PTHR42850">
    <property type="entry name" value="METALLOPHOSPHOESTERASE"/>
    <property type="match status" value="1"/>
</dbReference>
<feature type="domain" description="Calcineurin-like phosphoesterase" evidence="1">
    <location>
        <begin position="3"/>
        <end position="164"/>
    </location>
</feature>
<dbReference type="Pfam" id="PF00149">
    <property type="entry name" value="Metallophos"/>
    <property type="match status" value="1"/>
</dbReference>
<dbReference type="GO" id="GO:0016791">
    <property type="term" value="F:phosphatase activity"/>
    <property type="evidence" value="ECO:0007669"/>
    <property type="project" value="TreeGrafter"/>
</dbReference>
<dbReference type="RefSeq" id="WP_138152165.1">
    <property type="nucleotide sequence ID" value="NZ_VANU01000002.1"/>
</dbReference>
<dbReference type="InterPro" id="IPR050126">
    <property type="entry name" value="Ap4A_hydrolase"/>
</dbReference>
<dbReference type="InterPro" id="IPR029052">
    <property type="entry name" value="Metallo-depent_PP-like"/>
</dbReference>
<dbReference type="Gene3D" id="3.60.21.10">
    <property type="match status" value="1"/>
</dbReference>
<keyword evidence="3" id="KW-1185">Reference proteome</keyword>
<gene>
    <name evidence="2" type="ORF">FDK22_06870</name>
</gene>
<dbReference type="AlphaFoldDB" id="A0A5R8Y2T5"/>
<name>A0A5R8Y2T5_9BACT</name>
<dbReference type="SUPFAM" id="SSF56300">
    <property type="entry name" value="Metallo-dependent phosphatases"/>
    <property type="match status" value="1"/>
</dbReference>
<evidence type="ECO:0000259" key="1">
    <source>
        <dbReference type="Pfam" id="PF00149"/>
    </source>
</evidence>
<dbReference type="PANTHER" id="PTHR42850:SF4">
    <property type="entry name" value="ZINC-DEPENDENT ENDOPOLYPHOSPHATASE"/>
    <property type="match status" value="1"/>
</dbReference>
<dbReference type="EMBL" id="VANU01000002">
    <property type="protein sequence ID" value="TLP39583.1"/>
    <property type="molecule type" value="Genomic_DNA"/>
</dbReference>
<comment type="caution">
    <text evidence="2">The sequence shown here is derived from an EMBL/GenBank/DDBJ whole genome shotgun (WGS) entry which is preliminary data.</text>
</comment>
<proteinExistence type="predicted"/>
<dbReference type="Proteomes" id="UP000308901">
    <property type="component" value="Unassembled WGS sequence"/>
</dbReference>
<protein>
    <recommendedName>
        <fullName evidence="1">Calcineurin-like phosphoesterase domain-containing protein</fullName>
    </recommendedName>
</protein>
<reference evidence="2 3" key="1">
    <citation type="submission" date="2019-05" db="EMBL/GenBank/DDBJ databases">
        <title>Arcobacter sp. nov., isolated from sea sediment.</title>
        <authorList>
            <person name="Kim W."/>
        </authorList>
    </citation>
    <scope>NUCLEOTIDE SEQUENCE [LARGE SCALE GENOMIC DNA]</scope>
    <source>
        <strain evidence="2 3">CAU 1517</strain>
    </source>
</reference>
<evidence type="ECO:0000313" key="2">
    <source>
        <dbReference type="EMBL" id="TLP39583.1"/>
    </source>
</evidence>
<dbReference type="InterPro" id="IPR004843">
    <property type="entry name" value="Calcineurin-like_PHP"/>
</dbReference>
<dbReference type="OrthoDB" id="9807890at2"/>
<sequence>MAWVIGDVHGCIKTLKALLNKIPKDDKVIFVGDLMDRGPNSKEVIQLIKENNYDCVRGNHEVAMCDVILDLLADNSLVKSSYWVNTWGGMETLKSYGNCTKEEVIFDVQWLESLPYYIEYKDIKNKDGRYLVVSHSSIGDVWEMRNLDKDSFEYQDFIAQITNNRINHPKDIKEIYNIHGHTPHKEALITDYYADADTGACYEKLGNLTAIEFPSLRIISQENIDK</sequence>
<evidence type="ECO:0000313" key="3">
    <source>
        <dbReference type="Proteomes" id="UP000308901"/>
    </source>
</evidence>
<accession>A0A5R8Y2T5</accession>